<evidence type="ECO:0000256" key="5">
    <source>
        <dbReference type="ARBA" id="ARBA00023136"/>
    </source>
</evidence>
<dbReference type="InterPro" id="IPR004869">
    <property type="entry name" value="MMPL_dom"/>
</dbReference>
<keyword evidence="5 6" id="KW-0472">Membrane</keyword>
<protein>
    <recommendedName>
        <fullName evidence="7">SSD domain-containing protein</fullName>
    </recommendedName>
</protein>
<dbReference type="EMBL" id="FOAA01000003">
    <property type="protein sequence ID" value="SEK63260.1"/>
    <property type="molecule type" value="Genomic_DNA"/>
</dbReference>
<feature type="transmembrane region" description="Helical" evidence="6">
    <location>
        <begin position="210"/>
        <end position="228"/>
    </location>
</feature>
<evidence type="ECO:0000256" key="6">
    <source>
        <dbReference type="SAM" id="Phobius"/>
    </source>
</evidence>
<dbReference type="Pfam" id="PF03176">
    <property type="entry name" value="MMPL"/>
    <property type="match status" value="2"/>
</dbReference>
<organism evidence="8 9">
    <name type="scientific">Ectothiorhodospira marina</name>
    <dbReference type="NCBI Taxonomy" id="1396821"/>
    <lineage>
        <taxon>Bacteria</taxon>
        <taxon>Pseudomonadati</taxon>
        <taxon>Pseudomonadota</taxon>
        <taxon>Gammaproteobacteria</taxon>
        <taxon>Chromatiales</taxon>
        <taxon>Ectothiorhodospiraceae</taxon>
        <taxon>Ectothiorhodospira</taxon>
    </lineage>
</organism>
<dbReference type="PANTHER" id="PTHR33406:SF12">
    <property type="entry name" value="BLR2997 PROTEIN"/>
    <property type="match status" value="1"/>
</dbReference>
<feature type="domain" description="SSD" evidence="7">
    <location>
        <begin position="592"/>
        <end position="742"/>
    </location>
</feature>
<dbReference type="Gene3D" id="1.20.1640.10">
    <property type="entry name" value="Multidrug efflux transporter AcrB transmembrane domain"/>
    <property type="match status" value="2"/>
</dbReference>
<feature type="transmembrane region" description="Helical" evidence="6">
    <location>
        <begin position="391"/>
        <end position="409"/>
    </location>
</feature>
<dbReference type="OrthoDB" id="9803781at2"/>
<evidence type="ECO:0000256" key="3">
    <source>
        <dbReference type="ARBA" id="ARBA00022692"/>
    </source>
</evidence>
<feature type="transmembrane region" description="Helical" evidence="6">
    <location>
        <begin position="235"/>
        <end position="256"/>
    </location>
</feature>
<reference evidence="9" key="1">
    <citation type="submission" date="2016-10" db="EMBL/GenBank/DDBJ databases">
        <authorList>
            <person name="Varghese N."/>
            <person name="Submissions S."/>
        </authorList>
    </citation>
    <scope>NUCLEOTIDE SEQUENCE [LARGE SCALE GENOMIC DNA]</scope>
    <source>
        <strain evidence="9">DSM 241</strain>
    </source>
</reference>
<gene>
    <name evidence="8" type="ORF">SAMN05444515_103192</name>
</gene>
<proteinExistence type="predicted"/>
<name>A0A1H7INX5_9GAMM</name>
<feature type="transmembrane region" description="Helical" evidence="6">
    <location>
        <begin position="335"/>
        <end position="361"/>
    </location>
</feature>
<keyword evidence="9" id="KW-1185">Reference proteome</keyword>
<feature type="transmembrane region" description="Helical" evidence="6">
    <location>
        <begin position="717"/>
        <end position="744"/>
    </location>
</feature>
<accession>A0A1H7INX5</accession>
<feature type="transmembrane region" description="Helical" evidence="6">
    <location>
        <begin position="688"/>
        <end position="711"/>
    </location>
</feature>
<feature type="transmembrane region" description="Helical" evidence="6">
    <location>
        <begin position="310"/>
        <end position="329"/>
    </location>
</feature>
<keyword evidence="2" id="KW-1003">Cell membrane</keyword>
<evidence type="ECO:0000313" key="8">
    <source>
        <dbReference type="EMBL" id="SEK63260.1"/>
    </source>
</evidence>
<evidence type="ECO:0000256" key="2">
    <source>
        <dbReference type="ARBA" id="ARBA00022475"/>
    </source>
</evidence>
<dbReference type="STRING" id="1396821.SAMN05444515_103192"/>
<feature type="transmembrane region" description="Helical" evidence="6">
    <location>
        <begin position="622"/>
        <end position="641"/>
    </location>
</feature>
<feature type="domain" description="SSD" evidence="7">
    <location>
        <begin position="230"/>
        <end position="360"/>
    </location>
</feature>
<evidence type="ECO:0000256" key="4">
    <source>
        <dbReference type="ARBA" id="ARBA00022989"/>
    </source>
</evidence>
<keyword evidence="3 6" id="KW-0812">Transmembrane</keyword>
<evidence type="ECO:0000256" key="1">
    <source>
        <dbReference type="ARBA" id="ARBA00004651"/>
    </source>
</evidence>
<feature type="transmembrane region" description="Helical" evidence="6">
    <location>
        <begin position="592"/>
        <end position="610"/>
    </location>
</feature>
<comment type="subcellular location">
    <subcellularLocation>
        <location evidence="1">Cell membrane</location>
        <topology evidence="1">Multi-pass membrane protein</topology>
    </subcellularLocation>
</comment>
<dbReference type="GO" id="GO:0005886">
    <property type="term" value="C:plasma membrane"/>
    <property type="evidence" value="ECO:0007669"/>
    <property type="project" value="UniProtKB-SubCell"/>
</dbReference>
<dbReference type="Proteomes" id="UP000199256">
    <property type="component" value="Unassembled WGS sequence"/>
</dbReference>
<dbReference type="AlphaFoldDB" id="A0A1H7INX5"/>
<dbReference type="PANTHER" id="PTHR33406">
    <property type="entry name" value="MEMBRANE PROTEIN MJ1562-RELATED"/>
    <property type="match status" value="1"/>
</dbReference>
<dbReference type="SUPFAM" id="SSF82866">
    <property type="entry name" value="Multidrug efflux transporter AcrB transmembrane domain"/>
    <property type="match status" value="2"/>
</dbReference>
<dbReference type="InterPro" id="IPR050545">
    <property type="entry name" value="Mycobact_MmpL"/>
</dbReference>
<keyword evidence="4 6" id="KW-1133">Transmembrane helix</keyword>
<dbReference type="RefSeq" id="WP_090251586.1">
    <property type="nucleotide sequence ID" value="NZ_FOAA01000003.1"/>
</dbReference>
<dbReference type="PROSITE" id="PS50156">
    <property type="entry name" value="SSD"/>
    <property type="match status" value="2"/>
</dbReference>
<evidence type="ECO:0000313" key="9">
    <source>
        <dbReference type="Proteomes" id="UP000199256"/>
    </source>
</evidence>
<feature type="transmembrane region" description="Helical" evidence="6">
    <location>
        <begin position="647"/>
        <end position="667"/>
    </location>
</feature>
<dbReference type="InterPro" id="IPR000731">
    <property type="entry name" value="SSD"/>
</dbReference>
<evidence type="ECO:0000259" key="7">
    <source>
        <dbReference type="PROSITE" id="PS50156"/>
    </source>
</evidence>
<feature type="transmembrane region" description="Helical" evidence="6">
    <location>
        <begin position="268"/>
        <end position="289"/>
    </location>
</feature>
<sequence>MTWMLDRPRLALAILLLLFLLPGPLLLQLNLDNAPEAYFPKDAPAVQFDREIRERFPQEQVLVALFEGEDLFEPAFLSRLHEALLGIEGEPLVERVLSVLTADHIRATPDGFAVEPLVDPYDLAARTPDQWRERTLSDRFAPGLLVSTDGQALALVVRPHPLENSLQRLELEQRVKTHLKETGLDERVTALAGHIALDVAQLRSMITDTMAFIPATMAIGLLLLWFMFRRWLVVVLAAATIATVVNVAVALLVVFGKPYTLISSILPPLLSAITIAMLMHLFNTVVHAAQRGYSGRERMRQALSMVARPMLFTGLTTAAGLISLATSPIRPIQTFGLVAAAGVVLVALLSVLVLPALIVHWDRGTWVQQRGSIRWLDRFTSFCARLSIRRAGWVVGITIVLMAIGIPQIRHVEVETDLYAFFSDRHPITQATERVESRLSGVMPLEVVFDAPEPEGLLAPERLAEIQRVQAWLDARPEVDYSLSLPDMVEQMHWAFHEEDPAYRTLPDTRQLIAQYLFVYDGNDLHDVVDRDYERARLLLNLNAHGSSALNQLMDDLREELTARPPGDMDWDLAGMGRLFADQERLLIEGQLRSLLAVTVLVLGLMFILWRSPAMAGLSMLPNLSPVLLIFIVMGVLGIWLDMATAMIAAVAVGIAVDDTIHVVHGYRARRRAGASPPWAIARTFRHAGRAVTATTVVLVAQFLILGLSAFQPTASFGVLTAFGLLGALVFDLIVLPAVLVLVWRSRAT</sequence>